<dbReference type="PANTHER" id="PTHR40465:SF1">
    <property type="entry name" value="DUF6534 DOMAIN-CONTAINING PROTEIN"/>
    <property type="match status" value="1"/>
</dbReference>
<feature type="transmembrane region" description="Helical" evidence="1">
    <location>
        <begin position="12"/>
        <end position="33"/>
    </location>
</feature>
<dbReference type="PANTHER" id="PTHR40465">
    <property type="entry name" value="CHROMOSOME 1, WHOLE GENOME SHOTGUN SEQUENCE"/>
    <property type="match status" value="1"/>
</dbReference>
<evidence type="ECO:0000256" key="1">
    <source>
        <dbReference type="SAM" id="Phobius"/>
    </source>
</evidence>
<keyword evidence="3" id="KW-1185">Reference proteome</keyword>
<dbReference type="OMA" id="ARYNTWF"/>
<feature type="transmembrane region" description="Helical" evidence="1">
    <location>
        <begin position="45"/>
        <end position="63"/>
    </location>
</feature>
<feature type="transmembrane region" description="Helical" evidence="1">
    <location>
        <begin position="116"/>
        <end position="140"/>
    </location>
</feature>
<organism evidence="2 3">
    <name type="scientific">Armillaria gallica</name>
    <name type="common">Bulbous honey fungus</name>
    <name type="synonym">Armillaria bulbosa</name>
    <dbReference type="NCBI Taxonomy" id="47427"/>
    <lineage>
        <taxon>Eukaryota</taxon>
        <taxon>Fungi</taxon>
        <taxon>Dikarya</taxon>
        <taxon>Basidiomycota</taxon>
        <taxon>Agaricomycotina</taxon>
        <taxon>Agaricomycetes</taxon>
        <taxon>Agaricomycetidae</taxon>
        <taxon>Agaricales</taxon>
        <taxon>Marasmiineae</taxon>
        <taxon>Physalacriaceae</taxon>
        <taxon>Armillaria</taxon>
    </lineage>
</organism>
<reference evidence="3" key="1">
    <citation type="journal article" date="2017" name="Nat. Ecol. Evol.">
        <title>Genome expansion and lineage-specific genetic innovations in the forest pathogenic fungi Armillaria.</title>
        <authorList>
            <person name="Sipos G."/>
            <person name="Prasanna A.N."/>
            <person name="Walter M.C."/>
            <person name="O'Connor E."/>
            <person name="Balint B."/>
            <person name="Krizsan K."/>
            <person name="Kiss B."/>
            <person name="Hess J."/>
            <person name="Varga T."/>
            <person name="Slot J."/>
            <person name="Riley R."/>
            <person name="Boka B."/>
            <person name="Rigling D."/>
            <person name="Barry K."/>
            <person name="Lee J."/>
            <person name="Mihaltcheva S."/>
            <person name="LaButti K."/>
            <person name="Lipzen A."/>
            <person name="Waldron R."/>
            <person name="Moloney N.M."/>
            <person name="Sperisen C."/>
            <person name="Kredics L."/>
            <person name="Vagvoelgyi C."/>
            <person name="Patrignani A."/>
            <person name="Fitzpatrick D."/>
            <person name="Nagy I."/>
            <person name="Doyle S."/>
            <person name="Anderson J.B."/>
            <person name="Grigoriev I.V."/>
            <person name="Gueldener U."/>
            <person name="Muensterkoetter M."/>
            <person name="Nagy L.G."/>
        </authorList>
    </citation>
    <scope>NUCLEOTIDE SEQUENCE [LARGE SCALE GENOMIC DNA]</scope>
    <source>
        <strain evidence="3">Ar21-2</strain>
    </source>
</reference>
<sequence length="191" mass="21292">MQPIAELSGPIIVGALLNWGLFGTLSVQLYLYYLAFPNDRRFIKYLVYGIYVIEFVQTILISRDVFATFGYGFGNMVTLAENHLYWFTVPIMSTVAAGVGQVFYAYRIFVLSKSRIIPIFIICISLIYSVASIFTGIYGFQAGVIDKLNTRKMDIAVGISCVASALCDILIAICMTYYASSFSLSVFFIVC</sequence>
<keyword evidence="1" id="KW-1133">Transmembrane helix</keyword>
<gene>
    <name evidence="2" type="ORF">ARMGADRAFT_1090395</name>
</gene>
<evidence type="ECO:0000313" key="3">
    <source>
        <dbReference type="Proteomes" id="UP000217790"/>
    </source>
</evidence>
<dbReference type="AlphaFoldDB" id="A0A2H3CGY9"/>
<dbReference type="InParanoid" id="A0A2H3CGY9"/>
<protein>
    <submittedName>
        <fullName evidence="2">Uncharacterized protein</fullName>
    </submittedName>
</protein>
<feature type="transmembrane region" description="Helical" evidence="1">
    <location>
        <begin position="83"/>
        <end position="104"/>
    </location>
</feature>
<accession>A0A2H3CGY9</accession>
<evidence type="ECO:0000313" key="2">
    <source>
        <dbReference type="EMBL" id="PBK82341.1"/>
    </source>
</evidence>
<name>A0A2H3CGY9_ARMGA</name>
<keyword evidence="1" id="KW-0812">Transmembrane</keyword>
<dbReference type="EMBL" id="KZ293718">
    <property type="protein sequence ID" value="PBK82341.1"/>
    <property type="molecule type" value="Genomic_DNA"/>
</dbReference>
<dbReference type="Proteomes" id="UP000217790">
    <property type="component" value="Unassembled WGS sequence"/>
</dbReference>
<dbReference type="OrthoDB" id="3053835at2759"/>
<keyword evidence="1" id="KW-0472">Membrane</keyword>
<proteinExistence type="predicted"/>
<feature type="transmembrane region" description="Helical" evidence="1">
    <location>
        <begin position="155"/>
        <end position="179"/>
    </location>
</feature>